<dbReference type="InterPro" id="IPR016193">
    <property type="entry name" value="Cytidine_deaminase-like"/>
</dbReference>
<dbReference type="SUPFAM" id="SSF53927">
    <property type="entry name" value="Cytidine deaminase-like"/>
    <property type="match status" value="1"/>
</dbReference>
<protein>
    <recommendedName>
        <fullName evidence="3">tRNA(adenine(34)) deaminase</fullName>
        <ecNumber evidence="3">3.5.4.33</ecNumber>
    </recommendedName>
</protein>
<accession>A0AAD3TLB2</accession>
<keyword evidence="12" id="KW-1185">Reference proteome</keyword>
<feature type="compositionally biased region" description="Basic and acidic residues" evidence="9">
    <location>
        <begin position="922"/>
        <end position="937"/>
    </location>
</feature>
<name>A0AAD3TLB2_NEPGR</name>
<feature type="domain" description="CMP/dCMP-type deaminase" evidence="10">
    <location>
        <begin position="1103"/>
        <end position="1225"/>
    </location>
</feature>
<comment type="cofactor">
    <cofactor evidence="1">
        <name>Zn(2+)</name>
        <dbReference type="ChEBI" id="CHEBI:29105"/>
    </cofactor>
</comment>
<evidence type="ECO:0000256" key="7">
    <source>
        <dbReference type="ARBA" id="ARBA00022833"/>
    </source>
</evidence>
<feature type="region of interest" description="Disordered" evidence="9">
    <location>
        <begin position="898"/>
        <end position="970"/>
    </location>
</feature>
<reference evidence="11" key="1">
    <citation type="submission" date="2023-05" db="EMBL/GenBank/DDBJ databases">
        <title>Nepenthes gracilis genome sequencing.</title>
        <authorList>
            <person name="Fukushima K."/>
        </authorList>
    </citation>
    <scope>NUCLEOTIDE SEQUENCE</scope>
    <source>
        <strain evidence="11">SING2019-196</strain>
    </source>
</reference>
<evidence type="ECO:0000256" key="3">
    <source>
        <dbReference type="ARBA" id="ARBA00012740"/>
    </source>
</evidence>
<feature type="region of interest" description="Disordered" evidence="9">
    <location>
        <begin position="716"/>
        <end position="752"/>
    </location>
</feature>
<evidence type="ECO:0000256" key="6">
    <source>
        <dbReference type="ARBA" id="ARBA00022801"/>
    </source>
</evidence>
<evidence type="ECO:0000256" key="1">
    <source>
        <dbReference type="ARBA" id="ARBA00001947"/>
    </source>
</evidence>
<dbReference type="GO" id="GO:0002100">
    <property type="term" value="P:tRNA wobble adenosine to inosine editing"/>
    <property type="evidence" value="ECO:0007669"/>
    <property type="project" value="InterPro"/>
</dbReference>
<feature type="region of interest" description="Disordered" evidence="9">
    <location>
        <begin position="388"/>
        <end position="417"/>
    </location>
</feature>
<dbReference type="Pfam" id="PF00383">
    <property type="entry name" value="dCMP_cyt_deam_1"/>
    <property type="match status" value="1"/>
</dbReference>
<evidence type="ECO:0000313" key="12">
    <source>
        <dbReference type="Proteomes" id="UP001279734"/>
    </source>
</evidence>
<dbReference type="EC" id="3.5.4.33" evidence="3"/>
<dbReference type="EMBL" id="BSYO01000039">
    <property type="protein sequence ID" value="GMH31211.1"/>
    <property type="molecule type" value="Genomic_DNA"/>
</dbReference>
<feature type="compositionally biased region" description="Polar residues" evidence="9">
    <location>
        <begin position="327"/>
        <end position="337"/>
    </location>
</feature>
<feature type="compositionally biased region" description="Low complexity" evidence="9">
    <location>
        <begin position="903"/>
        <end position="914"/>
    </location>
</feature>
<evidence type="ECO:0000256" key="8">
    <source>
        <dbReference type="ARBA" id="ARBA00048045"/>
    </source>
</evidence>
<dbReference type="GO" id="GO:0009507">
    <property type="term" value="C:chloroplast"/>
    <property type="evidence" value="ECO:0007669"/>
    <property type="project" value="TreeGrafter"/>
</dbReference>
<dbReference type="GO" id="GO:0052717">
    <property type="term" value="F:tRNA-specific adenosine-34 deaminase activity"/>
    <property type="evidence" value="ECO:0007669"/>
    <property type="project" value="UniProtKB-EC"/>
</dbReference>
<feature type="compositionally biased region" description="Polar residues" evidence="9">
    <location>
        <begin position="450"/>
        <end position="469"/>
    </location>
</feature>
<feature type="region of interest" description="Disordered" evidence="9">
    <location>
        <begin position="820"/>
        <end position="840"/>
    </location>
</feature>
<dbReference type="InterPro" id="IPR002125">
    <property type="entry name" value="CMP_dCMP_dom"/>
</dbReference>
<dbReference type="GO" id="GO:0046872">
    <property type="term" value="F:metal ion binding"/>
    <property type="evidence" value="ECO:0007669"/>
    <property type="project" value="UniProtKB-KW"/>
</dbReference>
<feature type="region of interest" description="Disordered" evidence="9">
    <location>
        <begin position="323"/>
        <end position="352"/>
    </location>
</feature>
<proteinExistence type="inferred from homology"/>
<evidence type="ECO:0000313" key="11">
    <source>
        <dbReference type="EMBL" id="GMH31211.1"/>
    </source>
</evidence>
<evidence type="ECO:0000256" key="4">
    <source>
        <dbReference type="ARBA" id="ARBA00022694"/>
    </source>
</evidence>
<sequence length="1306" mass="146042">MQNIYTSSIISLRTRTYLSFSSNDYSNTFNERCPSCFCGCCCSFPISSSWLLPLNPSILYGLRQSTLIQWSPSRRLIFGSGERHCLLPSIYDVSRSSCEESCCIKDKSDTKIWGKGKCSKNISRVLEEKLGRCRSGAVGVAEAIISLLTEDVGEVCLDVRERKVSSFKHGKVARRENALRERRKARKDGVASVKSDSKLRLESVNVQSREGIHKMREEREVFLKCEEQRLRQGGSSSSYYSLTDSGDLESDEEVETKHEEFRGEPSTGIGKDSRSAGVVIIREVKEESEKNRDEKPQPFEGNGHIDRKVQSLAGWDWRKRSEKKLTEVSNQEATSTKDSIRRQPKPSGAHECCPAKASIPNEQLIYEQDELISDVNLHRESTSHFTQTDCQISGHSTSSLKYKNSTETNDYDAKTSSSSGRILKSREENSIVGEYCKACNHVSIEDELRSSSQQHGELSEMHGTNSRHTSTVDRLPAISIKKQNENSTLLQTSAKQANEQHQRTNYVATGQVNLWRKSHKYSETACSDSNYVSNSSSQHQSETGMKNLAENSNLLTSHQELKGQEYKVAGKVISQSESRKASDFISTSVFQSGAMETVINPQRPSEPMMYYEENDCTSQVQSVEQPMEKCDRVNPQTALSNDLRSPIKQASSHGITIGNPTIISSSVGLTSQTIVQQICGEEDEQISHIPMIHPPTHLLEGASSYVGPVSGFARQDSSRASEAGTSSLYIDPQSGTQSHDEASGSGRNDPSQLFFREDALGSAERFEKSSNQIVNDFFEKIRHEASTSEIQMEKTLSEKGWAQEGKDHVQELMQPDFEHARIKKQDSRRSSHGYGTKGPSVEIWDERAPAVQDLPEIEASEDTTTPENALVRRTGRSLWSIIADVFRLKWVLHAETHKPTTKSGGQSSSNESVSTEAWFSGHEPDETNKGNMKRDKTSMLQEPISADEPLLKGTPPQSQREGFGEVSSKDKVKHVKADTSLSLGVLKIKSGFGGSSSEASFDWNFDQRNPKSTTPSDFPLLAARQTGSHGLEDISEGGRSELVGGATGEQMKHNAHLIQTGLSASERNDEKLKRRKLQRRDQVLKEGFDIWEEAYRYDSEQRKIDEMFMQEALLEAKKAADTWEVPVGAVLVHNGEIIARGYNLVEELRDSTAHAEMMCIREASNILRTWRLSETTLYVTLEPCPMCAGAILQARIDTLVWGAPNKLLGADGSWIKLFQDGGEGESGLDSTSKPAAPVHPFHPKMTIRRRVLEAECADVMQQFFQLRRKKEKKTEPPRKPPCLPVPHHPFKLLHKMHDFFHLMFCL</sequence>
<dbReference type="InterPro" id="IPR028883">
    <property type="entry name" value="tRNA_aden_deaminase"/>
</dbReference>
<feature type="compositionally biased region" description="Basic and acidic residues" evidence="9">
    <location>
        <begin position="282"/>
        <end position="307"/>
    </location>
</feature>
<feature type="compositionally biased region" description="Basic and acidic residues" evidence="9">
    <location>
        <begin position="820"/>
        <end position="829"/>
    </location>
</feature>
<keyword evidence="4" id="KW-0819">tRNA processing</keyword>
<gene>
    <name evidence="11" type="ORF">Nepgr_033054</name>
</gene>
<keyword evidence="5" id="KW-0479">Metal-binding</keyword>
<dbReference type="CDD" id="cd01285">
    <property type="entry name" value="nucleoside_deaminase"/>
    <property type="match status" value="1"/>
</dbReference>
<dbReference type="Gene3D" id="3.40.140.10">
    <property type="entry name" value="Cytidine Deaminase, domain 2"/>
    <property type="match status" value="1"/>
</dbReference>
<dbReference type="PANTHER" id="PTHR11079">
    <property type="entry name" value="CYTOSINE DEAMINASE FAMILY MEMBER"/>
    <property type="match status" value="1"/>
</dbReference>
<comment type="subunit">
    <text evidence="2">Homodimer.</text>
</comment>
<evidence type="ECO:0000256" key="9">
    <source>
        <dbReference type="SAM" id="MobiDB-lite"/>
    </source>
</evidence>
<dbReference type="PROSITE" id="PS51747">
    <property type="entry name" value="CYT_DCMP_DEAMINASES_2"/>
    <property type="match status" value="1"/>
</dbReference>
<dbReference type="Proteomes" id="UP001279734">
    <property type="component" value="Unassembled WGS sequence"/>
</dbReference>
<organism evidence="11 12">
    <name type="scientific">Nepenthes gracilis</name>
    <name type="common">Slender pitcher plant</name>
    <dbReference type="NCBI Taxonomy" id="150966"/>
    <lineage>
        <taxon>Eukaryota</taxon>
        <taxon>Viridiplantae</taxon>
        <taxon>Streptophyta</taxon>
        <taxon>Embryophyta</taxon>
        <taxon>Tracheophyta</taxon>
        <taxon>Spermatophyta</taxon>
        <taxon>Magnoliopsida</taxon>
        <taxon>eudicotyledons</taxon>
        <taxon>Gunneridae</taxon>
        <taxon>Pentapetalae</taxon>
        <taxon>Caryophyllales</taxon>
        <taxon>Nepenthaceae</taxon>
        <taxon>Nepenthes</taxon>
    </lineage>
</organism>
<feature type="region of interest" description="Disordered" evidence="9">
    <location>
        <begin position="234"/>
        <end position="307"/>
    </location>
</feature>
<dbReference type="FunFam" id="3.40.140.10:FF:000005">
    <property type="entry name" value="tRNA-specific adenosine deaminase"/>
    <property type="match status" value="1"/>
</dbReference>
<comment type="catalytic activity">
    <reaction evidence="8">
        <text>adenosine(34) in tRNA + H2O + H(+) = inosine(34) in tRNA + NH4(+)</text>
        <dbReference type="Rhea" id="RHEA:43168"/>
        <dbReference type="Rhea" id="RHEA-COMP:10373"/>
        <dbReference type="Rhea" id="RHEA-COMP:10374"/>
        <dbReference type="ChEBI" id="CHEBI:15377"/>
        <dbReference type="ChEBI" id="CHEBI:15378"/>
        <dbReference type="ChEBI" id="CHEBI:28938"/>
        <dbReference type="ChEBI" id="CHEBI:74411"/>
        <dbReference type="ChEBI" id="CHEBI:82852"/>
        <dbReference type="EC" id="3.5.4.33"/>
    </reaction>
</comment>
<evidence type="ECO:0000256" key="5">
    <source>
        <dbReference type="ARBA" id="ARBA00022723"/>
    </source>
</evidence>
<evidence type="ECO:0000259" key="10">
    <source>
        <dbReference type="PROSITE" id="PS51747"/>
    </source>
</evidence>
<evidence type="ECO:0000256" key="2">
    <source>
        <dbReference type="ARBA" id="ARBA00011738"/>
    </source>
</evidence>
<dbReference type="PANTHER" id="PTHR11079:SF179">
    <property type="entry name" value="TRNA(ADENINE(34)) DEAMINASE, CHLOROPLASTIC"/>
    <property type="match status" value="1"/>
</dbReference>
<keyword evidence="7" id="KW-0862">Zinc</keyword>
<dbReference type="HAMAP" id="MF_00972">
    <property type="entry name" value="tRNA_aden_deaminase"/>
    <property type="match status" value="1"/>
</dbReference>
<feature type="compositionally biased region" description="Polar residues" evidence="9">
    <location>
        <begin position="718"/>
        <end position="737"/>
    </location>
</feature>
<keyword evidence="6" id="KW-0378">Hydrolase</keyword>
<feature type="region of interest" description="Disordered" evidence="9">
    <location>
        <begin position="450"/>
        <end position="470"/>
    </location>
</feature>
<comment type="caution">
    <text evidence="11">The sequence shown here is derived from an EMBL/GenBank/DDBJ whole genome shotgun (WGS) entry which is preliminary data.</text>
</comment>